<evidence type="ECO:0000256" key="4">
    <source>
        <dbReference type="ARBA" id="ARBA00023163"/>
    </source>
</evidence>
<evidence type="ECO:0000256" key="2">
    <source>
        <dbReference type="ARBA" id="ARBA00023015"/>
    </source>
</evidence>
<reference evidence="8" key="1">
    <citation type="journal article" date="2019" name="Int. J. Syst. Evol. Microbiol.">
        <title>The Global Catalogue of Microorganisms (GCM) 10K type strain sequencing project: providing services to taxonomists for standard genome sequencing and annotation.</title>
        <authorList>
            <consortium name="The Broad Institute Genomics Platform"/>
            <consortium name="The Broad Institute Genome Sequencing Center for Infectious Disease"/>
            <person name="Wu L."/>
            <person name="Ma J."/>
        </authorList>
    </citation>
    <scope>NUCLEOTIDE SEQUENCE [LARGE SCALE GENOMIC DNA]</scope>
    <source>
        <strain evidence="8">TISTR 2241</strain>
    </source>
</reference>
<keyword evidence="8" id="KW-1185">Reference proteome</keyword>
<dbReference type="PROSITE" id="PS00356">
    <property type="entry name" value="HTH_LACI_1"/>
    <property type="match status" value="1"/>
</dbReference>
<dbReference type="Gene3D" id="3.40.50.2300">
    <property type="match status" value="2"/>
</dbReference>
<evidence type="ECO:0000313" key="7">
    <source>
        <dbReference type="EMBL" id="MFD2618664.1"/>
    </source>
</evidence>
<organism evidence="7 8">
    <name type="scientific">Terrilactibacillus laevilacticus</name>
    <dbReference type="NCBI Taxonomy" id="1380157"/>
    <lineage>
        <taxon>Bacteria</taxon>
        <taxon>Bacillati</taxon>
        <taxon>Bacillota</taxon>
        <taxon>Bacilli</taxon>
        <taxon>Bacillales</taxon>
        <taxon>Bacillaceae</taxon>
        <taxon>Terrilactibacillus</taxon>
    </lineage>
</organism>
<dbReference type="Proteomes" id="UP001597458">
    <property type="component" value="Unassembled WGS sequence"/>
</dbReference>
<keyword evidence="2" id="KW-0805">Transcription regulation</keyword>
<dbReference type="PANTHER" id="PTHR30146:SF95">
    <property type="entry name" value="RIBOSE OPERON REPRESSOR"/>
    <property type="match status" value="1"/>
</dbReference>
<dbReference type="InterPro" id="IPR001387">
    <property type="entry name" value="Cro/C1-type_HTH"/>
</dbReference>
<dbReference type="SUPFAM" id="SSF47413">
    <property type="entry name" value="lambda repressor-like DNA-binding domains"/>
    <property type="match status" value="1"/>
</dbReference>
<comment type="caution">
    <text evidence="7">The sequence shown here is derived from an EMBL/GenBank/DDBJ whole genome shotgun (WGS) entry which is preliminary data.</text>
</comment>
<dbReference type="Pfam" id="PF00532">
    <property type="entry name" value="Peripla_BP_1"/>
    <property type="match status" value="1"/>
</dbReference>
<dbReference type="PROSITE" id="PS50932">
    <property type="entry name" value="HTH_LACI_2"/>
    <property type="match status" value="1"/>
</dbReference>
<evidence type="ECO:0000256" key="3">
    <source>
        <dbReference type="ARBA" id="ARBA00023125"/>
    </source>
</evidence>
<proteinExistence type="predicted"/>
<dbReference type="RefSeq" id="WP_141191520.1">
    <property type="nucleotide sequence ID" value="NZ_JBHUMR010000024.1"/>
</dbReference>
<dbReference type="PANTHER" id="PTHR30146">
    <property type="entry name" value="LACI-RELATED TRANSCRIPTIONAL REPRESSOR"/>
    <property type="match status" value="1"/>
</dbReference>
<evidence type="ECO:0000259" key="6">
    <source>
        <dbReference type="PROSITE" id="PS50943"/>
    </source>
</evidence>
<dbReference type="InterPro" id="IPR028082">
    <property type="entry name" value="Peripla_BP_I"/>
</dbReference>
<sequence>MKPNIKDIARHAGVSPTTVSRVLNNRGYISQKTKDKVHQAMKELNYFPNELARSLFKQRTHLIGLIFPTTANPFYGELIFHIENAFSSKGYKVLLCNSLNRVDKEIDYLDMLQRNQVDGIIVGAHNRHISQYESMYLPAVAIDRNLSNSIPVVSSDNYLGGKVATEHLLKKGCQKIIHINGPHELETPANKRREAYEEVMVKEGRFPITYELRQSLDENYTKTIIDQLFDENPDVDGIFASDDLIAATVLSEAKKRGKDIPTELKIIGYDGTSTVKTCLPELTTIQQPIQAIAQSAVDLLIHQINGEAVDEPLKNIILPIQLSNGFTT</sequence>
<evidence type="ECO:0000256" key="1">
    <source>
        <dbReference type="ARBA" id="ARBA00022491"/>
    </source>
</evidence>
<keyword evidence="1" id="KW-0678">Repressor</keyword>
<evidence type="ECO:0000313" key="8">
    <source>
        <dbReference type="Proteomes" id="UP001597458"/>
    </source>
</evidence>
<dbReference type="InterPro" id="IPR000843">
    <property type="entry name" value="HTH_LacI"/>
</dbReference>
<evidence type="ECO:0000259" key="5">
    <source>
        <dbReference type="PROSITE" id="PS50932"/>
    </source>
</evidence>
<feature type="domain" description="HTH lacI-type" evidence="5">
    <location>
        <begin position="3"/>
        <end position="57"/>
    </location>
</feature>
<dbReference type="CDD" id="cd06291">
    <property type="entry name" value="PBP1_Qymf-like"/>
    <property type="match status" value="1"/>
</dbReference>
<dbReference type="GO" id="GO:0003677">
    <property type="term" value="F:DNA binding"/>
    <property type="evidence" value="ECO:0007669"/>
    <property type="project" value="UniProtKB-KW"/>
</dbReference>
<dbReference type="Pfam" id="PF00356">
    <property type="entry name" value="LacI"/>
    <property type="match status" value="1"/>
</dbReference>
<keyword evidence="4" id="KW-0804">Transcription</keyword>
<keyword evidence="3 7" id="KW-0238">DNA-binding</keyword>
<gene>
    <name evidence="7" type="ORF">ACFSTF_15345</name>
</gene>
<name>A0ABW5PUR6_9BACI</name>
<dbReference type="CDD" id="cd01392">
    <property type="entry name" value="HTH_LacI"/>
    <property type="match status" value="1"/>
</dbReference>
<dbReference type="EMBL" id="JBHUMR010000024">
    <property type="protein sequence ID" value="MFD2618664.1"/>
    <property type="molecule type" value="Genomic_DNA"/>
</dbReference>
<dbReference type="InterPro" id="IPR010982">
    <property type="entry name" value="Lambda_DNA-bd_dom_sf"/>
</dbReference>
<dbReference type="PRINTS" id="PR00036">
    <property type="entry name" value="HTHLACI"/>
</dbReference>
<dbReference type="SUPFAM" id="SSF53822">
    <property type="entry name" value="Periplasmic binding protein-like I"/>
    <property type="match status" value="1"/>
</dbReference>
<dbReference type="SMART" id="SM00354">
    <property type="entry name" value="HTH_LACI"/>
    <property type="match status" value="1"/>
</dbReference>
<dbReference type="PROSITE" id="PS50943">
    <property type="entry name" value="HTH_CROC1"/>
    <property type="match status" value="1"/>
</dbReference>
<dbReference type="Gene3D" id="1.10.260.40">
    <property type="entry name" value="lambda repressor-like DNA-binding domains"/>
    <property type="match status" value="1"/>
</dbReference>
<dbReference type="InterPro" id="IPR001761">
    <property type="entry name" value="Peripla_BP/Lac1_sug-bd_dom"/>
</dbReference>
<feature type="domain" description="HTH cro/C1-type" evidence="6">
    <location>
        <begin position="6"/>
        <end position="47"/>
    </location>
</feature>
<protein>
    <submittedName>
        <fullName evidence="7">LacI family DNA-binding transcriptional regulator</fullName>
    </submittedName>
</protein>
<accession>A0ABW5PUR6</accession>